<organism evidence="3 4">
    <name type="scientific">Mycoplasmopsis bovis</name>
    <name type="common">Mycoplasma bovis</name>
    <dbReference type="NCBI Taxonomy" id="28903"/>
    <lineage>
        <taxon>Bacteria</taxon>
        <taxon>Bacillati</taxon>
        <taxon>Mycoplasmatota</taxon>
        <taxon>Mycoplasmoidales</taxon>
        <taxon>Metamycoplasmataceae</taxon>
        <taxon>Mycoplasmopsis</taxon>
    </lineage>
</organism>
<evidence type="ECO:0000313" key="3">
    <source>
        <dbReference type="EMBL" id="AMW25396.1"/>
    </source>
</evidence>
<dbReference type="NCBIfam" id="NF045979">
    <property type="entry name" value="ComEC_MAG0480"/>
    <property type="match status" value="1"/>
</dbReference>
<feature type="transmembrane region" description="Helical" evidence="1">
    <location>
        <begin position="21"/>
        <end position="42"/>
    </location>
</feature>
<evidence type="ECO:0000256" key="1">
    <source>
        <dbReference type="SAM" id="Phobius"/>
    </source>
</evidence>
<dbReference type="NCBIfam" id="TIGR00360">
    <property type="entry name" value="ComEC_N-term"/>
    <property type="match status" value="1"/>
</dbReference>
<keyword evidence="1" id="KW-0812">Transmembrane</keyword>
<dbReference type="EMBL" id="CP007590">
    <property type="protein sequence ID" value="AMW25396.1"/>
    <property type="molecule type" value="Genomic_DNA"/>
</dbReference>
<feature type="transmembrane region" description="Helical" evidence="1">
    <location>
        <begin position="227"/>
        <end position="246"/>
    </location>
</feature>
<evidence type="ECO:0000259" key="2">
    <source>
        <dbReference type="Pfam" id="PF03772"/>
    </source>
</evidence>
<feature type="transmembrane region" description="Helical" evidence="1">
    <location>
        <begin position="432"/>
        <end position="453"/>
    </location>
</feature>
<reference evidence="3 4" key="1">
    <citation type="submission" date="2014-04" db="EMBL/GenBank/DDBJ databases">
        <title>Complete genome sequence of Mycoplasma bovis attenuated strain P150.</title>
        <authorList>
            <person name="Qi J."/>
            <person name="Guo A."/>
        </authorList>
    </citation>
    <scope>NUCLEOTIDE SEQUENCE [LARGE SCALE GENOMIC DNA]</scope>
    <source>
        <strain evidence="3 4">HB0801-P150</strain>
    </source>
</reference>
<feature type="transmembrane region" description="Helical" evidence="1">
    <location>
        <begin position="345"/>
        <end position="364"/>
    </location>
</feature>
<dbReference type="Proteomes" id="UP000076372">
    <property type="component" value="Chromosome"/>
</dbReference>
<gene>
    <name evidence="3" type="ORF">BC94_0043</name>
</gene>
<sequence length="462" mass="53776">MRWYSKFKRYRTKNFFKTKESFNLVNTNFLSFILPLFIHLSLFSYETRYVWMTSYIILAFYILYKDWKCLGTGLLAIILYLCLVLPTIVKPLLDDGLYIIKGTVVKLGTNYFIISNPKHNVLVYSNNSVSASSIVQGSLVEVKGNLNKNLSDIKFDKSFVLSNSIKYVVNNPIVNKVTYQTNSLSKIINAYGSNKIYFARYWSTMVFGINDSQIANVKARLINVSHLIVISGLHFDLLFYFIVFLAKKIFKKQTETLYFVFILLFCYITLLNSFVSAIRSLIMLIIKHQKRIGNYKFKYYDGWAASLIVVFTINCDLVFSLSFILSFSCSFILLALNRLLKIRWAFLKSLLIFTLIYIFNLPIIAKINNEINPLSLIFGIILAPIFEIYYLMSIMFFWSVDFMNFAYFILDKLLDVLIDFSYPLTIKISSSWLIVSLNIFAWFIVLSVVNIYINNKKVRQLA</sequence>
<name>A0A8D4D9W8_MYCBV</name>
<feature type="transmembrane region" description="Helical" evidence="1">
    <location>
        <begin position="376"/>
        <end position="398"/>
    </location>
</feature>
<dbReference type="Pfam" id="PF03772">
    <property type="entry name" value="Competence"/>
    <property type="match status" value="1"/>
</dbReference>
<dbReference type="RefSeq" id="WP_350222571.1">
    <property type="nucleotide sequence ID" value="NZ_CP007589.1"/>
</dbReference>
<feature type="transmembrane region" description="Helical" evidence="1">
    <location>
        <begin position="71"/>
        <end position="89"/>
    </location>
</feature>
<feature type="transmembrane region" description="Helical" evidence="1">
    <location>
        <begin position="48"/>
        <end position="64"/>
    </location>
</feature>
<protein>
    <recommendedName>
        <fullName evidence="2">ComEC/Rec2-related protein domain-containing protein</fullName>
    </recommendedName>
</protein>
<evidence type="ECO:0000313" key="4">
    <source>
        <dbReference type="Proteomes" id="UP000076372"/>
    </source>
</evidence>
<keyword evidence="1" id="KW-0472">Membrane</keyword>
<feature type="transmembrane region" description="Helical" evidence="1">
    <location>
        <begin position="258"/>
        <end position="286"/>
    </location>
</feature>
<accession>A0A8D4D9W8</accession>
<keyword evidence="1" id="KW-1133">Transmembrane helix</keyword>
<dbReference type="AlphaFoldDB" id="A0A8D4D9W8"/>
<feature type="domain" description="ComEC/Rec2-related protein" evidence="2">
    <location>
        <begin position="221"/>
        <end position="447"/>
    </location>
</feature>
<feature type="transmembrane region" description="Helical" evidence="1">
    <location>
        <begin position="306"/>
        <end position="333"/>
    </location>
</feature>
<dbReference type="InterPro" id="IPR004477">
    <property type="entry name" value="ComEC_N"/>
</dbReference>
<proteinExistence type="predicted"/>